<accession>A0A9X3N985</accession>
<dbReference type="Pfam" id="PF12686">
    <property type="entry name" value="DUF3800"/>
    <property type="match status" value="1"/>
</dbReference>
<comment type="caution">
    <text evidence="1">The sequence shown here is derived from an EMBL/GenBank/DDBJ whole genome shotgun (WGS) entry which is preliminary data.</text>
</comment>
<dbReference type="InterPro" id="IPR024524">
    <property type="entry name" value="DUF3800"/>
</dbReference>
<dbReference type="EMBL" id="JAPDDP010000008">
    <property type="protein sequence ID" value="MDA0179951.1"/>
    <property type="molecule type" value="Genomic_DNA"/>
</dbReference>
<gene>
    <name evidence="1" type="ORF">OJ997_06570</name>
</gene>
<name>A0A9X3N985_9ACTN</name>
<dbReference type="RefSeq" id="WP_270024261.1">
    <property type="nucleotide sequence ID" value="NZ_JAPDDP010000008.1"/>
</dbReference>
<sequence>MLRVLPDRDEALRRLAPADGTPPLLDLMLSAVYEQSMHWSQRLGWHVIEHDRSDILELWRDQLLALADPKRVRELAITPSAQMRRIKLDDLVPVDSRESPAVQIADVVAGACRAWLNARGGHGERPELLDAIEGAGTLQLIDWWVWPERLLLPQR</sequence>
<proteinExistence type="predicted"/>
<evidence type="ECO:0000313" key="2">
    <source>
        <dbReference type="Proteomes" id="UP001147653"/>
    </source>
</evidence>
<dbReference type="AlphaFoldDB" id="A0A9X3N985"/>
<evidence type="ECO:0000313" key="1">
    <source>
        <dbReference type="EMBL" id="MDA0179951.1"/>
    </source>
</evidence>
<dbReference type="Proteomes" id="UP001147653">
    <property type="component" value="Unassembled WGS sequence"/>
</dbReference>
<reference evidence="1" key="1">
    <citation type="submission" date="2022-10" db="EMBL/GenBank/DDBJ databases">
        <title>The WGS of Solirubrobacter phytolaccae KCTC 29190.</title>
        <authorList>
            <person name="Jiang Z."/>
        </authorList>
    </citation>
    <scope>NUCLEOTIDE SEQUENCE</scope>
    <source>
        <strain evidence="1">KCTC 29190</strain>
    </source>
</reference>
<keyword evidence="2" id="KW-1185">Reference proteome</keyword>
<organism evidence="1 2">
    <name type="scientific">Solirubrobacter phytolaccae</name>
    <dbReference type="NCBI Taxonomy" id="1404360"/>
    <lineage>
        <taxon>Bacteria</taxon>
        <taxon>Bacillati</taxon>
        <taxon>Actinomycetota</taxon>
        <taxon>Thermoleophilia</taxon>
        <taxon>Solirubrobacterales</taxon>
        <taxon>Solirubrobacteraceae</taxon>
        <taxon>Solirubrobacter</taxon>
    </lineage>
</organism>
<protein>
    <submittedName>
        <fullName evidence="1">DUF3800 domain-containing protein</fullName>
    </submittedName>
</protein>